<dbReference type="EC" id="3.1.11.-" evidence="2"/>
<organism evidence="2 3">
    <name type="scientific">Rufibacter quisquiliarum</name>
    <dbReference type="NCBI Taxonomy" id="1549639"/>
    <lineage>
        <taxon>Bacteria</taxon>
        <taxon>Pseudomonadati</taxon>
        <taxon>Bacteroidota</taxon>
        <taxon>Cytophagia</taxon>
        <taxon>Cytophagales</taxon>
        <taxon>Hymenobacteraceae</taxon>
        <taxon>Rufibacter</taxon>
    </lineage>
</organism>
<name>A0A839GF86_9BACT</name>
<sequence length="291" mass="33552">MQIIDRVIEERALVQRDTNAEYHAKRDYINASGLKTIIQKSPFHLANAEEKEPTPAMLFGTAYHTYVLEPLDFLDQYWSLDLSKKPEPLQDFRNTKNKEWKASQEAKNTGKTLISNEDILRLVAMKDVLFANPTIAGFLIDGDYELSHYHEDFYGARVRVRPDYLKPKVIVDLKTCEDASPEGFARQCHNFGYHIQAALYTDVLESIYGVSRKFVFICQEKTYPYAAQAYAASDSMIEQGRYEYSLALETYKKCLATGEWPGYEMYAQPEMRGLIELDLPTWAYRESKLSA</sequence>
<protein>
    <submittedName>
        <fullName evidence="2">Exodeoxyribonuclease VIII</fullName>
        <ecNumber evidence="2">3.1.11.-</ecNumber>
    </submittedName>
</protein>
<accession>A0A839GF86</accession>
<dbReference type="Gene3D" id="3.90.320.10">
    <property type="match status" value="1"/>
</dbReference>
<dbReference type="GO" id="GO:0016787">
    <property type="term" value="F:hydrolase activity"/>
    <property type="evidence" value="ECO:0007669"/>
    <property type="project" value="UniProtKB-KW"/>
</dbReference>
<gene>
    <name evidence="2" type="ORF">FHS90_003020</name>
</gene>
<dbReference type="InterPro" id="IPR011604">
    <property type="entry name" value="PDDEXK-like_dom_sf"/>
</dbReference>
<proteinExistence type="predicted"/>
<dbReference type="Proteomes" id="UP000563094">
    <property type="component" value="Unassembled WGS sequence"/>
</dbReference>
<dbReference type="EMBL" id="JACJIQ010000012">
    <property type="protein sequence ID" value="MBA9078294.1"/>
    <property type="molecule type" value="Genomic_DNA"/>
</dbReference>
<comment type="caution">
    <text evidence="2">The sequence shown here is derived from an EMBL/GenBank/DDBJ whole genome shotgun (WGS) entry which is preliminary data.</text>
</comment>
<dbReference type="InterPro" id="IPR024432">
    <property type="entry name" value="Put_RecE_PDDEXK-like_dom"/>
</dbReference>
<dbReference type="RefSeq" id="WP_182513557.1">
    <property type="nucleotide sequence ID" value="NZ_JACJIQ010000012.1"/>
</dbReference>
<keyword evidence="2" id="KW-0378">Hydrolase</keyword>
<dbReference type="AlphaFoldDB" id="A0A839GF86"/>
<evidence type="ECO:0000313" key="3">
    <source>
        <dbReference type="Proteomes" id="UP000563094"/>
    </source>
</evidence>
<feature type="domain" description="Putative exodeoxyribonuclease 8 PDDEXK-like" evidence="1">
    <location>
        <begin position="46"/>
        <end position="263"/>
    </location>
</feature>
<dbReference type="Pfam" id="PF12684">
    <property type="entry name" value="DUF3799"/>
    <property type="match status" value="1"/>
</dbReference>
<reference evidence="2 3" key="1">
    <citation type="submission" date="2020-08" db="EMBL/GenBank/DDBJ databases">
        <title>Genomic Encyclopedia of Type Strains, Phase IV (KMG-IV): sequencing the most valuable type-strain genomes for metagenomic binning, comparative biology and taxonomic classification.</title>
        <authorList>
            <person name="Goeker M."/>
        </authorList>
    </citation>
    <scope>NUCLEOTIDE SEQUENCE [LARGE SCALE GENOMIC DNA]</scope>
    <source>
        <strain evidence="2 3">DSM 29854</strain>
    </source>
</reference>
<evidence type="ECO:0000259" key="1">
    <source>
        <dbReference type="Pfam" id="PF12684"/>
    </source>
</evidence>
<keyword evidence="3" id="KW-1185">Reference proteome</keyword>
<evidence type="ECO:0000313" key="2">
    <source>
        <dbReference type="EMBL" id="MBA9078294.1"/>
    </source>
</evidence>